<dbReference type="InterPro" id="IPR044643">
    <property type="entry name" value="TrpF_fam"/>
</dbReference>
<feature type="domain" description="N-(5'phosphoribosyl) anthranilate isomerase (PRAI)" evidence="10">
    <location>
        <begin position="3"/>
        <end position="189"/>
    </location>
</feature>
<evidence type="ECO:0000256" key="2">
    <source>
        <dbReference type="ARBA" id="ARBA00004664"/>
    </source>
</evidence>
<dbReference type="CDD" id="cd00405">
    <property type="entry name" value="PRAI"/>
    <property type="match status" value="1"/>
</dbReference>
<evidence type="ECO:0000313" key="11">
    <source>
        <dbReference type="EMBL" id="CAA6802858.1"/>
    </source>
</evidence>
<dbReference type="SUPFAM" id="SSF51366">
    <property type="entry name" value="Ribulose-phoshate binding barrel"/>
    <property type="match status" value="1"/>
</dbReference>
<reference evidence="11" key="1">
    <citation type="submission" date="2020-01" db="EMBL/GenBank/DDBJ databases">
        <authorList>
            <person name="Meier V. D."/>
            <person name="Meier V D."/>
        </authorList>
    </citation>
    <scope>NUCLEOTIDE SEQUENCE</scope>
    <source>
        <strain evidence="11">HLG_WM_MAG_12</strain>
    </source>
</reference>
<dbReference type="EC" id="5.3.1.24" evidence="3 9"/>
<comment type="pathway">
    <text evidence="2 9">Amino-acid biosynthesis; L-tryptophan biosynthesis; L-tryptophan from chorismate: step 3/5.</text>
</comment>
<evidence type="ECO:0000256" key="4">
    <source>
        <dbReference type="ARBA" id="ARBA00022272"/>
    </source>
</evidence>
<protein>
    <recommendedName>
        <fullName evidence="4 9">N-(5'-phosphoribosyl)anthranilate isomerase</fullName>
        <shortName evidence="9">PRAI</shortName>
        <ecNumber evidence="3 9">5.3.1.24</ecNumber>
    </recommendedName>
</protein>
<dbReference type="PANTHER" id="PTHR42894:SF1">
    <property type="entry name" value="N-(5'-PHOSPHORIBOSYL)ANTHRANILATE ISOMERASE"/>
    <property type="match status" value="1"/>
</dbReference>
<dbReference type="AlphaFoldDB" id="A0A6S6SJ48"/>
<evidence type="ECO:0000256" key="7">
    <source>
        <dbReference type="ARBA" id="ARBA00023141"/>
    </source>
</evidence>
<dbReference type="HAMAP" id="MF_00135">
    <property type="entry name" value="PRAI"/>
    <property type="match status" value="1"/>
</dbReference>
<comment type="similarity">
    <text evidence="9">Belongs to the TrpF family.</text>
</comment>
<gene>
    <name evidence="9" type="primary">trpF</name>
    <name evidence="11" type="ORF">HELGO_WM2595</name>
</gene>
<keyword evidence="8 9" id="KW-0413">Isomerase</keyword>
<sequence length="195" mass="22166">MRVKICGITNLEDALTCVKYGADAIGFVFYEKSARYIEPEKVKKIILELPPFIQSVGLFVNHTSDEVNSIMKECNLDIAQMHNTQDDEFYKKLECKYLKVARIKDENSFLNTNEYYIIDAFVEQYGGEGKRIDTSLFKSLDTSKMILAGGINTSNVQEVLNLGFYALDVSSGVEHTKGKKDHQKIKEFLSLVKNK</sequence>
<proteinExistence type="inferred from homology"/>
<evidence type="ECO:0000256" key="3">
    <source>
        <dbReference type="ARBA" id="ARBA00012572"/>
    </source>
</evidence>
<evidence type="ECO:0000256" key="9">
    <source>
        <dbReference type="HAMAP-Rule" id="MF_00135"/>
    </source>
</evidence>
<keyword evidence="7 9" id="KW-0057">Aromatic amino acid biosynthesis</keyword>
<keyword evidence="5 9" id="KW-0028">Amino-acid biosynthesis</keyword>
<evidence type="ECO:0000256" key="5">
    <source>
        <dbReference type="ARBA" id="ARBA00022605"/>
    </source>
</evidence>
<evidence type="ECO:0000256" key="6">
    <source>
        <dbReference type="ARBA" id="ARBA00022822"/>
    </source>
</evidence>
<dbReference type="InterPro" id="IPR011060">
    <property type="entry name" value="RibuloseP-bd_barrel"/>
</dbReference>
<evidence type="ECO:0000256" key="1">
    <source>
        <dbReference type="ARBA" id="ARBA00001164"/>
    </source>
</evidence>
<evidence type="ECO:0000256" key="8">
    <source>
        <dbReference type="ARBA" id="ARBA00023235"/>
    </source>
</evidence>
<dbReference type="EMBL" id="CACVAW010000010">
    <property type="protein sequence ID" value="CAA6802858.1"/>
    <property type="molecule type" value="Genomic_DNA"/>
</dbReference>
<accession>A0A6S6SJ48</accession>
<dbReference type="Pfam" id="PF00697">
    <property type="entry name" value="PRAI"/>
    <property type="match status" value="1"/>
</dbReference>
<organism evidence="11">
    <name type="scientific">uncultured Campylobacterales bacterium</name>
    <dbReference type="NCBI Taxonomy" id="352960"/>
    <lineage>
        <taxon>Bacteria</taxon>
        <taxon>Pseudomonadati</taxon>
        <taxon>Campylobacterota</taxon>
        <taxon>Epsilonproteobacteria</taxon>
        <taxon>Campylobacterales</taxon>
        <taxon>environmental samples</taxon>
    </lineage>
</organism>
<dbReference type="InterPro" id="IPR013785">
    <property type="entry name" value="Aldolase_TIM"/>
</dbReference>
<dbReference type="UniPathway" id="UPA00035">
    <property type="reaction ID" value="UER00042"/>
</dbReference>
<dbReference type="GO" id="GO:0004640">
    <property type="term" value="F:phosphoribosylanthranilate isomerase activity"/>
    <property type="evidence" value="ECO:0007669"/>
    <property type="project" value="UniProtKB-UniRule"/>
</dbReference>
<evidence type="ECO:0000259" key="10">
    <source>
        <dbReference type="Pfam" id="PF00697"/>
    </source>
</evidence>
<dbReference type="InterPro" id="IPR001240">
    <property type="entry name" value="PRAI_dom"/>
</dbReference>
<comment type="catalytic activity">
    <reaction evidence="1 9">
        <text>N-(5-phospho-beta-D-ribosyl)anthranilate = 1-(2-carboxyphenylamino)-1-deoxy-D-ribulose 5-phosphate</text>
        <dbReference type="Rhea" id="RHEA:21540"/>
        <dbReference type="ChEBI" id="CHEBI:18277"/>
        <dbReference type="ChEBI" id="CHEBI:58613"/>
        <dbReference type="EC" id="5.3.1.24"/>
    </reaction>
</comment>
<name>A0A6S6SJ48_9BACT</name>
<dbReference type="GO" id="GO:0000162">
    <property type="term" value="P:L-tryptophan biosynthetic process"/>
    <property type="evidence" value="ECO:0007669"/>
    <property type="project" value="UniProtKB-UniRule"/>
</dbReference>
<dbReference type="Gene3D" id="3.20.20.70">
    <property type="entry name" value="Aldolase class I"/>
    <property type="match status" value="1"/>
</dbReference>
<dbReference type="PANTHER" id="PTHR42894">
    <property type="entry name" value="N-(5'-PHOSPHORIBOSYL)ANTHRANILATE ISOMERASE"/>
    <property type="match status" value="1"/>
</dbReference>
<keyword evidence="6 9" id="KW-0822">Tryptophan biosynthesis</keyword>